<evidence type="ECO:0000256" key="1">
    <source>
        <dbReference type="SAM" id="MobiDB-lite"/>
    </source>
</evidence>
<dbReference type="Proteomes" id="UP000275267">
    <property type="component" value="Unassembled WGS sequence"/>
</dbReference>
<dbReference type="PANTHER" id="PTHR34710:SF13">
    <property type="entry name" value="OS05G0547600 PROTEIN"/>
    <property type="match status" value="1"/>
</dbReference>
<reference evidence="4" key="1">
    <citation type="journal article" date="2019" name="Nat. Commun.">
        <title>The genome of broomcorn millet.</title>
        <authorList>
            <person name="Zou C."/>
            <person name="Miki D."/>
            <person name="Li D."/>
            <person name="Tang Q."/>
            <person name="Xiao L."/>
            <person name="Rajput S."/>
            <person name="Deng P."/>
            <person name="Jia W."/>
            <person name="Huang R."/>
            <person name="Zhang M."/>
            <person name="Sun Y."/>
            <person name="Hu J."/>
            <person name="Fu X."/>
            <person name="Schnable P.S."/>
            <person name="Li F."/>
            <person name="Zhang H."/>
            <person name="Feng B."/>
            <person name="Zhu X."/>
            <person name="Liu R."/>
            <person name="Schnable J.C."/>
            <person name="Zhu J.-K."/>
            <person name="Zhang H."/>
        </authorList>
    </citation>
    <scope>NUCLEOTIDE SEQUENCE [LARGE SCALE GENOMIC DNA]</scope>
</reference>
<dbReference type="OrthoDB" id="650889at2759"/>
<feature type="domain" description="DUF3615" evidence="2">
    <location>
        <begin position="214"/>
        <end position="335"/>
    </location>
</feature>
<evidence type="ECO:0000313" key="3">
    <source>
        <dbReference type="EMBL" id="RLN40375.1"/>
    </source>
</evidence>
<evidence type="ECO:0000259" key="2">
    <source>
        <dbReference type="Pfam" id="PF12274"/>
    </source>
</evidence>
<accession>A0A3L6TLL0</accession>
<gene>
    <name evidence="3" type="ORF">C2845_PM01G25660</name>
</gene>
<dbReference type="Pfam" id="PF12274">
    <property type="entry name" value="DUF3615"/>
    <property type="match status" value="1"/>
</dbReference>
<dbReference type="AlphaFoldDB" id="A0A3L6TLL0"/>
<keyword evidence="4" id="KW-1185">Reference proteome</keyword>
<dbReference type="EMBL" id="PQIB02000001">
    <property type="protein sequence ID" value="RLN40375.1"/>
    <property type="molecule type" value="Genomic_DNA"/>
</dbReference>
<dbReference type="PANTHER" id="PTHR34710">
    <property type="entry name" value="OS03G0834100 PROTEIN"/>
    <property type="match status" value="1"/>
</dbReference>
<feature type="region of interest" description="Disordered" evidence="1">
    <location>
        <begin position="1"/>
        <end position="53"/>
    </location>
</feature>
<proteinExistence type="predicted"/>
<protein>
    <recommendedName>
        <fullName evidence="2">DUF3615 domain-containing protein</fullName>
    </recommendedName>
</protein>
<feature type="compositionally biased region" description="Low complexity" evidence="1">
    <location>
        <begin position="12"/>
        <end position="39"/>
    </location>
</feature>
<evidence type="ECO:0000313" key="4">
    <source>
        <dbReference type="Proteomes" id="UP000275267"/>
    </source>
</evidence>
<comment type="caution">
    <text evidence="3">The sequence shown here is derived from an EMBL/GenBank/DDBJ whole genome shotgun (WGS) entry which is preliminary data.</text>
</comment>
<organism evidence="3 4">
    <name type="scientific">Panicum miliaceum</name>
    <name type="common">Proso millet</name>
    <name type="synonym">Broomcorn millet</name>
    <dbReference type="NCBI Taxonomy" id="4540"/>
    <lineage>
        <taxon>Eukaryota</taxon>
        <taxon>Viridiplantae</taxon>
        <taxon>Streptophyta</taxon>
        <taxon>Embryophyta</taxon>
        <taxon>Tracheophyta</taxon>
        <taxon>Spermatophyta</taxon>
        <taxon>Magnoliopsida</taxon>
        <taxon>Liliopsida</taxon>
        <taxon>Poales</taxon>
        <taxon>Poaceae</taxon>
        <taxon>PACMAD clade</taxon>
        <taxon>Panicoideae</taxon>
        <taxon>Panicodae</taxon>
        <taxon>Paniceae</taxon>
        <taxon>Panicinae</taxon>
        <taxon>Panicum</taxon>
        <taxon>Panicum sect. Panicum</taxon>
    </lineage>
</organism>
<sequence>MGNQTLADPVEGGNVAAPPGSAAPSGSEGFSGSGSSPGSMSLTAGRQRKPGRWRRIPRQRVKVIWREPTGLSELPFLPEFWSPLPEAAPLTRGSDDKRQQLPYEPNEVVFARRGSKEWVEAMERGNRDLLESAKRLEEADEDLCDTEEDKVAFRAFKAKFVRFYRRLANTKPEDVVFKVQTPSDTHEEHLTAEEMEMEADRSGWPVCPQARHFAMLALEHYNSTKKMHKFEMARVLLSNCFSEADGTTFAHVNFTATPQQSASHAAKQLFFAELMLVPDLQAYEGTEPMRVLRVCTIDDSCFGGCNEMVRDIKEPLRKDMDYDRCHACSKRIKHPRGPTFIAGHNSTRMPYAGVFPLD</sequence>
<dbReference type="InterPro" id="IPR022059">
    <property type="entry name" value="DUF3615"/>
</dbReference>
<name>A0A3L6TLL0_PANMI</name>